<keyword evidence="2 5" id="KW-0812">Transmembrane</keyword>
<comment type="subcellular location">
    <subcellularLocation>
        <location evidence="1">Membrane</location>
        <topology evidence="1">Multi-pass membrane protein</topology>
    </subcellularLocation>
</comment>
<dbReference type="Pfam" id="PF07690">
    <property type="entry name" value="MFS_1"/>
    <property type="match status" value="1"/>
</dbReference>
<dbReference type="PANTHER" id="PTHR23508">
    <property type="entry name" value="CARBOXYLIC ACID TRANSPORTER PROTEIN HOMOLOG"/>
    <property type="match status" value="1"/>
</dbReference>
<name>A0AAD1C301_METFU</name>
<dbReference type="PROSITE" id="PS00217">
    <property type="entry name" value="SUGAR_TRANSPORT_2"/>
    <property type="match status" value="1"/>
</dbReference>
<accession>A0AAD1C301</accession>
<evidence type="ECO:0000256" key="4">
    <source>
        <dbReference type="ARBA" id="ARBA00023136"/>
    </source>
</evidence>
<keyword evidence="3 5" id="KW-1133">Transmembrane helix</keyword>
<evidence type="ECO:0000256" key="5">
    <source>
        <dbReference type="SAM" id="Phobius"/>
    </source>
</evidence>
<feature type="transmembrane region" description="Helical" evidence="5">
    <location>
        <begin position="290"/>
        <end position="310"/>
    </location>
</feature>
<dbReference type="GO" id="GO:0005886">
    <property type="term" value="C:plasma membrane"/>
    <property type="evidence" value="ECO:0007669"/>
    <property type="project" value="TreeGrafter"/>
</dbReference>
<sequence length="448" mass="47387">MRDIDVSALLDGARFNAFHGRVLFWCALIIIFDGYDLVIYGVVLPALMQAWNLSALEAGLLGSCALVGMMLGALFFGPLSDRIGRRRTIMTCVILFSGFTVINGFARSPEEFAACRFIAGLGIGGVMPNVVALMNEYAPKKIRSTLVAIMFSGYSVGGMLSAGLGMALMPTWGWQSVFFVAVVPLLVLPLLVRQLPESINFLLRRGDQARARGLLQRALPDHDLMPEDRLVAAQGQGSKVAISQLFHDGRTLNTLMLWLAFFCCLLMVYALGSWLPKLMTAAGYGLNSSLAFLLVLNFGAIFGAIGGGWLGDRIGLGRVLLGFFATGALSLALLALKSPLPVLYGLIGIAGACTIGTQILANACTVQFYPAHIRSTGLGWAMGVGRIGAIIGPLLGGALHAAQLPLQASFLAFAAPGVVGALAILVFLRHRPGQGAPHVGRSIPSTAS</sequence>
<feature type="domain" description="Major facilitator superfamily (MFS) profile" evidence="6">
    <location>
        <begin position="22"/>
        <end position="432"/>
    </location>
</feature>
<feature type="transmembrane region" description="Helical" evidence="5">
    <location>
        <begin position="408"/>
        <end position="428"/>
    </location>
</feature>
<dbReference type="PANTHER" id="PTHR23508:SF10">
    <property type="entry name" value="CARBOXYLIC ACID TRANSPORTER PROTEIN HOMOLOG"/>
    <property type="match status" value="1"/>
</dbReference>
<dbReference type="Gene3D" id="1.20.1250.20">
    <property type="entry name" value="MFS general substrate transporter like domains"/>
    <property type="match status" value="1"/>
</dbReference>
<feature type="transmembrane region" description="Helical" evidence="5">
    <location>
        <begin position="255"/>
        <end position="275"/>
    </location>
</feature>
<feature type="transmembrane region" description="Helical" evidence="5">
    <location>
        <begin position="378"/>
        <end position="402"/>
    </location>
</feature>
<dbReference type="PROSITE" id="PS50850">
    <property type="entry name" value="MFS"/>
    <property type="match status" value="1"/>
</dbReference>
<dbReference type="KEGG" id="pfuw:KF707C_29610"/>
<organism evidence="7 8">
    <name type="scientific">Metapseudomonas furukawaii</name>
    <name type="common">Pseudomonas furukawaii</name>
    <dbReference type="NCBI Taxonomy" id="1149133"/>
    <lineage>
        <taxon>Bacteria</taxon>
        <taxon>Pseudomonadati</taxon>
        <taxon>Pseudomonadota</taxon>
        <taxon>Gammaproteobacteria</taxon>
        <taxon>Pseudomonadales</taxon>
        <taxon>Pseudomonadaceae</taxon>
        <taxon>Metapseudomonas</taxon>
    </lineage>
</organism>
<feature type="transmembrane region" description="Helical" evidence="5">
    <location>
        <begin position="342"/>
        <end position="366"/>
    </location>
</feature>
<dbReference type="InterPro" id="IPR011701">
    <property type="entry name" value="MFS"/>
</dbReference>
<dbReference type="SUPFAM" id="SSF103473">
    <property type="entry name" value="MFS general substrate transporter"/>
    <property type="match status" value="1"/>
</dbReference>
<protein>
    <submittedName>
        <fullName evidence="7">Benzoate MFS transporter BenK</fullName>
    </submittedName>
</protein>
<feature type="transmembrane region" description="Helical" evidence="5">
    <location>
        <begin position="88"/>
        <end position="106"/>
    </location>
</feature>
<gene>
    <name evidence="7" type="ORF">KF707C_29610</name>
</gene>
<evidence type="ECO:0000256" key="3">
    <source>
        <dbReference type="ARBA" id="ARBA00022989"/>
    </source>
</evidence>
<dbReference type="RefSeq" id="WP_003450504.1">
    <property type="nucleotide sequence ID" value="NZ_AJMR01000113.1"/>
</dbReference>
<dbReference type="GO" id="GO:0046943">
    <property type="term" value="F:carboxylic acid transmembrane transporter activity"/>
    <property type="evidence" value="ECO:0007669"/>
    <property type="project" value="TreeGrafter"/>
</dbReference>
<evidence type="ECO:0000256" key="2">
    <source>
        <dbReference type="ARBA" id="ARBA00022692"/>
    </source>
</evidence>
<feature type="transmembrane region" description="Helical" evidence="5">
    <location>
        <begin position="317"/>
        <end position="336"/>
    </location>
</feature>
<evidence type="ECO:0000259" key="6">
    <source>
        <dbReference type="PROSITE" id="PS50850"/>
    </source>
</evidence>
<dbReference type="CDD" id="cd17365">
    <property type="entry name" value="MFS_PcaK_like"/>
    <property type="match status" value="1"/>
</dbReference>
<keyword evidence="8" id="KW-1185">Reference proteome</keyword>
<proteinExistence type="predicted"/>
<dbReference type="EMBL" id="AP014862">
    <property type="protein sequence ID" value="BAU74649.1"/>
    <property type="molecule type" value="Genomic_DNA"/>
</dbReference>
<evidence type="ECO:0000313" key="8">
    <source>
        <dbReference type="Proteomes" id="UP000218554"/>
    </source>
</evidence>
<feature type="transmembrane region" description="Helical" evidence="5">
    <location>
        <begin position="112"/>
        <end position="134"/>
    </location>
</feature>
<keyword evidence="4 5" id="KW-0472">Membrane</keyword>
<feature type="transmembrane region" description="Helical" evidence="5">
    <location>
        <begin position="172"/>
        <end position="192"/>
    </location>
</feature>
<dbReference type="InterPro" id="IPR036259">
    <property type="entry name" value="MFS_trans_sf"/>
</dbReference>
<feature type="transmembrane region" description="Helical" evidence="5">
    <location>
        <begin position="22"/>
        <end position="43"/>
    </location>
</feature>
<dbReference type="InterPro" id="IPR020846">
    <property type="entry name" value="MFS_dom"/>
</dbReference>
<dbReference type="Proteomes" id="UP000218554">
    <property type="component" value="Chromosome"/>
</dbReference>
<dbReference type="AlphaFoldDB" id="A0AAD1C301"/>
<feature type="transmembrane region" description="Helical" evidence="5">
    <location>
        <begin position="55"/>
        <end position="76"/>
    </location>
</feature>
<reference evidence="7 8" key="2">
    <citation type="journal article" date="2017" name="Int. J. Syst. Evol. Microbiol.">
        <title>Pseudomonas furukawaii sp. nov., a polychlorinated biphenyl-degrading bacterium isolated from biphenyl-contaminated soil in Japan.</title>
        <authorList>
            <person name="Kimura N."/>
            <person name="Watanabe T."/>
            <person name="Suenaga H."/>
            <person name="Fujihara H."/>
            <person name="Futagami T."/>
            <person name="Goto M."/>
            <person name="Hanada S."/>
            <person name="Hirose J."/>
        </authorList>
    </citation>
    <scope>NUCLEOTIDE SEQUENCE [LARGE SCALE GENOMIC DNA]</scope>
    <source>
        <strain evidence="8">DSM 10086 / NBRC 110670 / KF707</strain>
    </source>
</reference>
<evidence type="ECO:0000256" key="1">
    <source>
        <dbReference type="ARBA" id="ARBA00004141"/>
    </source>
</evidence>
<reference evidence="8" key="1">
    <citation type="submission" date="2015-05" db="EMBL/GenBank/DDBJ databases">
        <title>Draft genome sequencing of a biphenyl-degrading bacterium, Pseudomonas balearica KF707 (=NBRC110670).</title>
        <authorList>
            <person name="Kimura N."/>
            <person name="Hirose J."/>
            <person name="Watanabe T."/>
            <person name="Suenaga H."/>
            <person name="Fujihara H."/>
            <person name="Noguchi M."/>
            <person name="Hashimoto M."/>
            <person name="Shimodaira J."/>
            <person name="Tsuchikane K."/>
            <person name="Hosoyama A."/>
            <person name="Yamazoe A."/>
            <person name="Fujita N."/>
            <person name="Furukawa K."/>
        </authorList>
    </citation>
    <scope>NUCLEOTIDE SEQUENCE [LARGE SCALE GENOMIC DNA]</scope>
    <source>
        <strain evidence="8">DSM 10086 / NBRC 110670 / KF707</strain>
    </source>
</reference>
<evidence type="ECO:0000313" key="7">
    <source>
        <dbReference type="EMBL" id="BAU74649.1"/>
    </source>
</evidence>
<feature type="transmembrane region" description="Helical" evidence="5">
    <location>
        <begin position="146"/>
        <end position="166"/>
    </location>
</feature>
<dbReference type="InterPro" id="IPR005829">
    <property type="entry name" value="Sugar_transporter_CS"/>
</dbReference>